<dbReference type="STRING" id="54398.Ga0074115_1033"/>
<evidence type="ECO:0000313" key="4">
    <source>
        <dbReference type="Proteomes" id="UP000051634"/>
    </source>
</evidence>
<dbReference type="RefSeq" id="WP_332311053.1">
    <property type="nucleotide sequence ID" value="NZ_KQ557118.1"/>
</dbReference>
<dbReference type="Proteomes" id="UP000051634">
    <property type="component" value="Unassembled WGS sequence"/>
</dbReference>
<dbReference type="AlphaFoldDB" id="A0A0T5YUB9"/>
<accession>A0A0T5YUB9</accession>
<dbReference type="EMBL" id="LDXT01000093">
    <property type="protein sequence ID" value="KRT54106.1"/>
    <property type="molecule type" value="Genomic_DNA"/>
</dbReference>
<protein>
    <recommendedName>
        <fullName evidence="5">YD repeat-containing protein</fullName>
    </recommendedName>
</protein>
<comment type="caution">
    <text evidence="1">The sequence shown here is derived from an EMBL/GenBank/DDBJ whole genome shotgun (WGS) entry which is preliminary data.</text>
</comment>
<evidence type="ECO:0008006" key="5">
    <source>
        <dbReference type="Google" id="ProtNLM"/>
    </source>
</evidence>
<reference evidence="3 4" key="1">
    <citation type="submission" date="2015-11" db="EMBL/GenBank/DDBJ databases">
        <title>The genome of Candidatus Endoriftia persephone in Ridgeia piscesae and population structure of the North Eastern Pacific vestimentiferan symbionts.</title>
        <authorList>
            <person name="Perez M."/>
            <person name="Juniper K.S."/>
        </authorList>
    </citation>
    <scope>NUCLEOTIDE SEQUENCE [LARGE SCALE GENOMIC DNA]</scope>
    <source>
        <strain evidence="2">Ind10</strain>
        <strain evidence="1">Ind11</strain>
    </source>
</reference>
<evidence type="ECO:0000313" key="2">
    <source>
        <dbReference type="EMBL" id="KRT60101.1"/>
    </source>
</evidence>
<keyword evidence="4" id="KW-1185">Reference proteome</keyword>
<name>A0A0T5YUB9_9GAMM</name>
<organism evidence="1 4">
    <name type="scientific">endosymbiont of Ridgeia piscesae</name>
    <dbReference type="NCBI Taxonomy" id="54398"/>
    <lineage>
        <taxon>Bacteria</taxon>
        <taxon>Pseudomonadati</taxon>
        <taxon>Pseudomonadota</taxon>
        <taxon>Gammaproteobacteria</taxon>
        <taxon>sulfur-oxidizing symbionts</taxon>
    </lineage>
</organism>
<evidence type="ECO:0000313" key="3">
    <source>
        <dbReference type="Proteomes" id="UP000051276"/>
    </source>
</evidence>
<dbReference type="Proteomes" id="UP000051276">
    <property type="component" value="Unassembled WGS sequence"/>
</dbReference>
<dbReference type="EMBL" id="LMXI01000027">
    <property type="protein sequence ID" value="KRT60101.1"/>
    <property type="molecule type" value="Genomic_DNA"/>
</dbReference>
<gene>
    <name evidence="1" type="ORF">Ga0074115_1033</name>
    <name evidence="2" type="ORF">Ga0076813_16674</name>
</gene>
<evidence type="ECO:0000313" key="1">
    <source>
        <dbReference type="EMBL" id="KRT54106.1"/>
    </source>
</evidence>
<sequence>MANQLLALADLIEDEKHQAQHWCSGSETTVLERLGKTRTGYITFWQATSLDAVGRLSSSRTGDGLDNVQYREDFIQDVREDFQYDKQNPLTNSQVVGHIDGVQYRHSANLRYDANGNISFKSDVGDYDYGESGAGPHALTSAGAHHTGYRYDKNGNMTAGGGKIIEVRPRLLFWYVDLIKEDFSMPRRLRITRPGVPLHLIQRGNNRRACFFRTMIARFISIGWRRTRRRVVALSTLTF</sequence>
<proteinExistence type="predicted"/>
<dbReference type="Gene3D" id="2.180.10.10">
    <property type="entry name" value="RHS repeat-associated core"/>
    <property type="match status" value="1"/>
</dbReference>